<gene>
    <name evidence="2" type="ORF">HME9304_02978</name>
</gene>
<reference evidence="2 3" key="1">
    <citation type="submission" date="2018-06" db="EMBL/GenBank/DDBJ databases">
        <title>Spongiibacterium sp. HME9304 Genome sequencing and assembly.</title>
        <authorList>
            <person name="Kang H."/>
            <person name="Kim H."/>
            <person name="Joh K."/>
        </authorList>
    </citation>
    <scope>NUCLEOTIDE SEQUENCE [LARGE SCALE GENOMIC DNA]</scope>
    <source>
        <strain evidence="2 3">HME9304</strain>
    </source>
</reference>
<sequence>MSLEYTVTYSAKNTYENSVFKAFWQFCIIPEDNGTQQLVHWNFENSLNVFNGLSINGLGFKVIRVHPEVSFKTISFKAKFKVIKQEINPFNFEVDQDIAKGYKSILEIAFKTEHEPFLRKTRFTKLPLKNTSLFSFDKTKSIFDNLIELNTWTFEYIDFKAGVTDVDTTLDTIILKKNGVCQDFSHLFCAIARENHVPTRYVSGYLHQGNGYFGDSQMHAWVEAFVPDVGWIGFDPTNNLLVNENHLKVAHGKDYSDCPPIKGVVYSNGWNETEHSVEVQASQQQ</sequence>
<feature type="domain" description="Transglutaminase-like" evidence="1">
    <location>
        <begin position="173"/>
        <end position="238"/>
    </location>
</feature>
<evidence type="ECO:0000313" key="3">
    <source>
        <dbReference type="Proteomes" id="UP000248536"/>
    </source>
</evidence>
<dbReference type="KEGG" id="spon:HME9304_02978"/>
<dbReference type="Proteomes" id="UP000248536">
    <property type="component" value="Chromosome"/>
</dbReference>
<evidence type="ECO:0000259" key="1">
    <source>
        <dbReference type="SMART" id="SM00460"/>
    </source>
</evidence>
<dbReference type="EMBL" id="CP030104">
    <property type="protein sequence ID" value="AWX45946.1"/>
    <property type="molecule type" value="Genomic_DNA"/>
</dbReference>
<name>A0A2Z4LVW1_9FLAO</name>
<dbReference type="AlphaFoldDB" id="A0A2Z4LVW1"/>
<dbReference type="PANTHER" id="PTHR33490">
    <property type="entry name" value="BLR5614 PROTEIN-RELATED"/>
    <property type="match status" value="1"/>
</dbReference>
<keyword evidence="3" id="KW-1185">Reference proteome</keyword>
<accession>A0A2Z4LVW1</accession>
<proteinExistence type="predicted"/>
<dbReference type="Pfam" id="PF01841">
    <property type="entry name" value="Transglut_core"/>
    <property type="match status" value="1"/>
</dbReference>
<dbReference type="OrthoDB" id="9804872at2"/>
<dbReference type="InterPro" id="IPR038765">
    <property type="entry name" value="Papain-like_cys_pep_sf"/>
</dbReference>
<dbReference type="Gene3D" id="3.10.620.30">
    <property type="match status" value="1"/>
</dbReference>
<protein>
    <recommendedName>
        <fullName evidence="1">Transglutaminase-like domain-containing protein</fullName>
    </recommendedName>
</protein>
<dbReference type="SUPFAM" id="SSF54001">
    <property type="entry name" value="Cysteine proteinases"/>
    <property type="match status" value="1"/>
</dbReference>
<dbReference type="InterPro" id="IPR002931">
    <property type="entry name" value="Transglutaminase-like"/>
</dbReference>
<dbReference type="RefSeq" id="WP_112379286.1">
    <property type="nucleotide sequence ID" value="NZ_CP030104.1"/>
</dbReference>
<evidence type="ECO:0000313" key="2">
    <source>
        <dbReference type="EMBL" id="AWX45946.1"/>
    </source>
</evidence>
<organism evidence="2 3">
    <name type="scientific">Flagellimonas maritima</name>
    <dbReference type="NCBI Taxonomy" id="1383885"/>
    <lineage>
        <taxon>Bacteria</taxon>
        <taxon>Pseudomonadati</taxon>
        <taxon>Bacteroidota</taxon>
        <taxon>Flavobacteriia</taxon>
        <taxon>Flavobacteriales</taxon>
        <taxon>Flavobacteriaceae</taxon>
        <taxon>Flagellimonas</taxon>
    </lineage>
</organism>
<dbReference type="PANTHER" id="PTHR33490:SF6">
    <property type="entry name" value="SLL1049 PROTEIN"/>
    <property type="match status" value="1"/>
</dbReference>
<dbReference type="SMART" id="SM00460">
    <property type="entry name" value="TGc"/>
    <property type="match status" value="1"/>
</dbReference>